<protein>
    <submittedName>
        <fullName evidence="2">Uncharacterized protein</fullName>
    </submittedName>
</protein>
<dbReference type="RefSeq" id="WP_187816951.1">
    <property type="nucleotide sequence ID" value="NZ_JACTVJ010000014.1"/>
</dbReference>
<accession>A0ABR7SLZ7</accession>
<keyword evidence="3" id="KW-1185">Reference proteome</keyword>
<organism evidence="2 3">
    <name type="scientific">Streptomyces polyasparticus</name>
    <dbReference type="NCBI Taxonomy" id="2767826"/>
    <lineage>
        <taxon>Bacteria</taxon>
        <taxon>Bacillati</taxon>
        <taxon>Actinomycetota</taxon>
        <taxon>Actinomycetes</taxon>
        <taxon>Kitasatosporales</taxon>
        <taxon>Streptomycetaceae</taxon>
        <taxon>Streptomyces</taxon>
    </lineage>
</organism>
<dbReference type="EMBL" id="JACTVJ010000014">
    <property type="protein sequence ID" value="MBC9716510.1"/>
    <property type="molecule type" value="Genomic_DNA"/>
</dbReference>
<evidence type="ECO:0000256" key="1">
    <source>
        <dbReference type="SAM" id="MobiDB-lite"/>
    </source>
</evidence>
<gene>
    <name evidence="2" type="ORF">H9Y04_28655</name>
</gene>
<evidence type="ECO:0000313" key="3">
    <source>
        <dbReference type="Proteomes" id="UP000642284"/>
    </source>
</evidence>
<comment type="caution">
    <text evidence="2">The sequence shown here is derived from an EMBL/GenBank/DDBJ whole genome shotgun (WGS) entry which is preliminary data.</text>
</comment>
<proteinExistence type="predicted"/>
<evidence type="ECO:0000313" key="2">
    <source>
        <dbReference type="EMBL" id="MBC9716510.1"/>
    </source>
</evidence>
<dbReference type="Proteomes" id="UP000642284">
    <property type="component" value="Unassembled WGS sequence"/>
</dbReference>
<name>A0ABR7SLZ7_9ACTN</name>
<sequence>MSSATFHPAPVRTGQPSGATATGVRHTHHIGNALRAVKVFTRAAIDVAILGEYAEDTGVVRRRK</sequence>
<feature type="region of interest" description="Disordered" evidence="1">
    <location>
        <begin position="1"/>
        <end position="25"/>
    </location>
</feature>
<reference evidence="2 3" key="1">
    <citation type="submission" date="2020-08" db="EMBL/GenBank/DDBJ databases">
        <title>Genemic of Streptomyces polyaspartic.</title>
        <authorList>
            <person name="Liu W."/>
        </authorList>
    </citation>
    <scope>NUCLEOTIDE SEQUENCE [LARGE SCALE GENOMIC DNA]</scope>
    <source>
        <strain evidence="2 3">TRM66268-LWL</strain>
    </source>
</reference>